<evidence type="ECO:0000313" key="4">
    <source>
        <dbReference type="EMBL" id="RKF54541.1"/>
    </source>
</evidence>
<name>A0A420HAV0_9PEZI</name>
<organism evidence="4 5">
    <name type="scientific">Golovinomyces cichoracearum</name>
    <dbReference type="NCBI Taxonomy" id="62708"/>
    <lineage>
        <taxon>Eukaryota</taxon>
        <taxon>Fungi</taxon>
        <taxon>Dikarya</taxon>
        <taxon>Ascomycota</taxon>
        <taxon>Pezizomycotina</taxon>
        <taxon>Leotiomycetes</taxon>
        <taxon>Erysiphales</taxon>
        <taxon>Erysiphaceae</taxon>
        <taxon>Golovinomyces</taxon>
    </lineage>
</organism>
<dbReference type="PANTHER" id="PTHR31569:SF4">
    <property type="entry name" value="SWIM-TYPE DOMAIN-CONTAINING PROTEIN"/>
    <property type="match status" value="1"/>
</dbReference>
<feature type="region of interest" description="Disordered" evidence="1">
    <location>
        <begin position="400"/>
        <end position="425"/>
    </location>
</feature>
<dbReference type="Pfam" id="PF10551">
    <property type="entry name" value="MULE"/>
    <property type="match status" value="1"/>
</dbReference>
<protein>
    <recommendedName>
        <fullName evidence="3">MULE transposase domain-containing protein</fullName>
    </recommendedName>
</protein>
<dbReference type="InterPro" id="IPR052579">
    <property type="entry name" value="Zinc_finger_SWIM"/>
</dbReference>
<dbReference type="PANTHER" id="PTHR31569">
    <property type="entry name" value="SWIM-TYPE DOMAIN-CONTAINING PROTEIN"/>
    <property type="match status" value="1"/>
</dbReference>
<dbReference type="InterPro" id="IPR018289">
    <property type="entry name" value="MULE_transposase_dom"/>
</dbReference>
<feature type="transmembrane region" description="Helical" evidence="2">
    <location>
        <begin position="12"/>
        <end position="34"/>
    </location>
</feature>
<evidence type="ECO:0000313" key="5">
    <source>
        <dbReference type="Proteomes" id="UP000285405"/>
    </source>
</evidence>
<reference evidence="4 5" key="1">
    <citation type="journal article" date="2018" name="BMC Genomics">
        <title>Comparative genome analyses reveal sequence features reflecting distinct modes of host-adaptation between dicot and monocot powdery mildew.</title>
        <authorList>
            <person name="Wu Y."/>
            <person name="Ma X."/>
            <person name="Pan Z."/>
            <person name="Kale S.D."/>
            <person name="Song Y."/>
            <person name="King H."/>
            <person name="Zhang Q."/>
            <person name="Presley C."/>
            <person name="Deng X."/>
            <person name="Wei C.I."/>
            <person name="Xiao S."/>
        </authorList>
    </citation>
    <scope>NUCLEOTIDE SEQUENCE [LARGE SCALE GENOMIC DNA]</scope>
    <source>
        <strain evidence="4">UCSC1</strain>
    </source>
</reference>
<comment type="caution">
    <text evidence="4">The sequence shown here is derived from an EMBL/GenBank/DDBJ whole genome shotgun (WGS) entry which is preliminary data.</text>
</comment>
<evidence type="ECO:0000256" key="1">
    <source>
        <dbReference type="SAM" id="MobiDB-lite"/>
    </source>
</evidence>
<proteinExistence type="predicted"/>
<dbReference type="EMBL" id="MCBR01021070">
    <property type="protein sequence ID" value="RKF54541.1"/>
    <property type="molecule type" value="Genomic_DNA"/>
</dbReference>
<feature type="domain" description="MULE transposase" evidence="3">
    <location>
        <begin position="45"/>
        <end position="125"/>
    </location>
</feature>
<dbReference type="OrthoDB" id="1421156at2759"/>
<keyword evidence="2" id="KW-0812">Transmembrane</keyword>
<gene>
    <name evidence="4" type="ORF">GcC1_210054</name>
</gene>
<dbReference type="Proteomes" id="UP000285405">
    <property type="component" value="Unassembled WGS sequence"/>
</dbReference>
<evidence type="ECO:0000259" key="3">
    <source>
        <dbReference type="Pfam" id="PF10551"/>
    </source>
</evidence>
<sequence length="465" mass="53346">MRRTMITLSQSLCISILSHFYYGKIILTFFSWIVHTKKIGSYATLNNFGVTGGNKVIQLVLVFLSGEEESNFDRVLVHLKGIMAIEWISFPLSIVTYTEFALIKSLGVDFPSIPHLLCRWDVNMNVLAISKKYFVPPTRQGSSYARSSVLTEFLSQWNNILAATSEEIYYQVVAKLKTVAPKEAYCYVERTWLVWKEKLVGFWVDRHLHFGYTVTSTIEGCHLTIKAYLRRSTFDLKGVYDRHLLFWAAQQSSIADSEAQDQQKPRHNTNHPMLTNLIRHIHNYALQKPVLEIQKVPWQATSCSCTIRVAYGPLCCHEVFEFLRAMIQLSKADIHRHWWFNHSQNLDAIIRINIIDPRVIPTRGALGGLSTETGSSKRRHPSQFEHTIQEELREVSRVRGHDHGQNQVLPGRLKRKRGGNADYIEDSHSKTRIPLHIRVSGSTAALGIFRLEVHGDLYEPETTSE</sequence>
<dbReference type="AlphaFoldDB" id="A0A420HAV0"/>
<keyword evidence="2" id="KW-1133">Transmembrane helix</keyword>
<keyword evidence="2" id="KW-0472">Membrane</keyword>
<accession>A0A420HAV0</accession>
<evidence type="ECO:0000256" key="2">
    <source>
        <dbReference type="SAM" id="Phobius"/>
    </source>
</evidence>